<reference evidence="9" key="1">
    <citation type="submission" date="2018-06" db="EMBL/GenBank/DDBJ databases">
        <title>Paenibacillus xerothermodurans sp. nov. an extremely dry heat resistant spore forming bacterium isolated from the soil of Cape Canaveral, Florida.</title>
        <authorList>
            <person name="Seuylemezian A."/>
            <person name="Kaur N."/>
            <person name="Patil P."/>
            <person name="Patil P."/>
            <person name="Mayilraj S."/>
            <person name="Vaishampayan P."/>
        </authorList>
    </citation>
    <scope>NUCLEOTIDE SEQUENCE [LARGE SCALE GENOMIC DNA]</scope>
    <source>
        <strain evidence="9">ATCC 27380</strain>
    </source>
</reference>
<evidence type="ECO:0000256" key="5">
    <source>
        <dbReference type="ARBA" id="ARBA00022989"/>
    </source>
</evidence>
<dbReference type="EMBL" id="NHRJ02000006">
    <property type="protein sequence ID" value="PZE20555.1"/>
    <property type="molecule type" value="Genomic_DNA"/>
</dbReference>
<dbReference type="CDD" id="cd17324">
    <property type="entry name" value="MFS_NepI_like"/>
    <property type="match status" value="1"/>
</dbReference>
<feature type="domain" description="Major facilitator superfamily (MFS) profile" evidence="8">
    <location>
        <begin position="27"/>
        <end position="401"/>
    </location>
</feature>
<protein>
    <submittedName>
        <fullName evidence="9">MFS transporter</fullName>
    </submittedName>
</protein>
<feature type="transmembrane region" description="Helical" evidence="7">
    <location>
        <begin position="51"/>
        <end position="72"/>
    </location>
</feature>
<evidence type="ECO:0000256" key="6">
    <source>
        <dbReference type="ARBA" id="ARBA00023136"/>
    </source>
</evidence>
<dbReference type="InterPro" id="IPR050189">
    <property type="entry name" value="MFS_Efflux_Transporters"/>
</dbReference>
<feature type="transmembrane region" description="Helical" evidence="7">
    <location>
        <begin position="118"/>
        <end position="139"/>
    </location>
</feature>
<evidence type="ECO:0000256" key="3">
    <source>
        <dbReference type="ARBA" id="ARBA00022475"/>
    </source>
</evidence>
<feature type="transmembrane region" description="Helical" evidence="7">
    <location>
        <begin position="228"/>
        <end position="251"/>
    </location>
</feature>
<evidence type="ECO:0000256" key="7">
    <source>
        <dbReference type="SAM" id="Phobius"/>
    </source>
</evidence>
<dbReference type="InterPro" id="IPR020846">
    <property type="entry name" value="MFS_dom"/>
</dbReference>
<keyword evidence="6 7" id="KW-0472">Membrane</keyword>
<dbReference type="PANTHER" id="PTHR43124:SF3">
    <property type="entry name" value="CHLORAMPHENICOL EFFLUX PUMP RV0191"/>
    <property type="match status" value="1"/>
</dbReference>
<evidence type="ECO:0000256" key="1">
    <source>
        <dbReference type="ARBA" id="ARBA00004651"/>
    </source>
</evidence>
<feature type="transmembrane region" description="Helical" evidence="7">
    <location>
        <begin position="375"/>
        <end position="395"/>
    </location>
</feature>
<evidence type="ECO:0000256" key="2">
    <source>
        <dbReference type="ARBA" id="ARBA00022448"/>
    </source>
</evidence>
<keyword evidence="10" id="KW-1185">Reference proteome</keyword>
<dbReference type="InterPro" id="IPR036259">
    <property type="entry name" value="MFS_trans_sf"/>
</dbReference>
<dbReference type="RefSeq" id="WP_089200308.1">
    <property type="nucleotide sequence ID" value="NZ_NHRJ02000006.1"/>
</dbReference>
<organism evidence="9 10">
    <name type="scientific">Paenibacillus xerothermodurans</name>
    <dbReference type="NCBI Taxonomy" id="1977292"/>
    <lineage>
        <taxon>Bacteria</taxon>
        <taxon>Bacillati</taxon>
        <taxon>Bacillota</taxon>
        <taxon>Bacilli</taxon>
        <taxon>Bacillales</taxon>
        <taxon>Paenibacillaceae</taxon>
        <taxon>Paenibacillus</taxon>
    </lineage>
</organism>
<sequence>MNPIHNVAEHQVHQGKPMTANTAKQRILWVLGVGALLVNADNRAITPMLPAIAEVFGTTASAAALLVTAYSIPYGLFQLAYGPLADRVGKVKTILCSLCLFALGTIACGFVDSYGWLLALRFITGMFAAGIIPTTLALIGDQYDLAERPRAIAFFMSLSTTGQALGIAVGGVVAQFASYRALFIMLGIMAVPTLWALFMQRKRDAVQQVETLPLRSRYLALLRSRRAWMIYSLVFLEGFLFFAGFTFLGVYGVDNLHLSYLAIGLLTVVYSAGAFIGSRTITWVLQRTGAPNMPILGSLLMALGFAVIWVWPSVTALSIGFIVLGFGFSYCHSTLQTYATDLLPQARATAMSVFAFSLFLGSGLGPIAGGWIFDLYGVDTMLGTTTVGLVLLSMLCTPLRKMSTRTQAG</sequence>
<dbReference type="Gene3D" id="1.20.1250.20">
    <property type="entry name" value="MFS general substrate transporter like domains"/>
    <property type="match status" value="1"/>
</dbReference>
<dbReference type="PANTHER" id="PTHR43124">
    <property type="entry name" value="PURINE EFFLUX PUMP PBUE"/>
    <property type="match status" value="1"/>
</dbReference>
<feature type="transmembrane region" description="Helical" evidence="7">
    <location>
        <begin position="289"/>
        <end position="311"/>
    </location>
</feature>
<name>A0A2W1NM70_PAEXE</name>
<evidence type="ECO:0000259" key="8">
    <source>
        <dbReference type="PROSITE" id="PS50850"/>
    </source>
</evidence>
<keyword evidence="5 7" id="KW-1133">Transmembrane helix</keyword>
<evidence type="ECO:0000313" key="10">
    <source>
        <dbReference type="Proteomes" id="UP000214746"/>
    </source>
</evidence>
<feature type="transmembrane region" description="Helical" evidence="7">
    <location>
        <begin position="179"/>
        <end position="198"/>
    </location>
</feature>
<feature type="transmembrane region" description="Helical" evidence="7">
    <location>
        <begin position="317"/>
        <end position="338"/>
    </location>
</feature>
<dbReference type="GO" id="GO:0022857">
    <property type="term" value="F:transmembrane transporter activity"/>
    <property type="evidence" value="ECO:0007669"/>
    <property type="project" value="InterPro"/>
</dbReference>
<evidence type="ECO:0000256" key="4">
    <source>
        <dbReference type="ARBA" id="ARBA00022692"/>
    </source>
</evidence>
<feature type="transmembrane region" description="Helical" evidence="7">
    <location>
        <begin position="151"/>
        <end position="173"/>
    </location>
</feature>
<feature type="transmembrane region" description="Helical" evidence="7">
    <location>
        <begin position="350"/>
        <end position="369"/>
    </location>
</feature>
<dbReference type="OrthoDB" id="9816041at2"/>
<comment type="subcellular location">
    <subcellularLocation>
        <location evidence="1">Cell membrane</location>
        <topology evidence="1">Multi-pass membrane protein</topology>
    </subcellularLocation>
</comment>
<feature type="transmembrane region" description="Helical" evidence="7">
    <location>
        <begin position="93"/>
        <end position="112"/>
    </location>
</feature>
<dbReference type="PROSITE" id="PS50850">
    <property type="entry name" value="MFS"/>
    <property type="match status" value="1"/>
</dbReference>
<proteinExistence type="predicted"/>
<feature type="transmembrane region" description="Helical" evidence="7">
    <location>
        <begin position="27"/>
        <end position="45"/>
    </location>
</feature>
<accession>A0A2W1NM70</accession>
<dbReference type="GO" id="GO:0005886">
    <property type="term" value="C:plasma membrane"/>
    <property type="evidence" value="ECO:0007669"/>
    <property type="project" value="UniProtKB-SubCell"/>
</dbReference>
<keyword evidence="4 7" id="KW-0812">Transmembrane</keyword>
<evidence type="ECO:0000313" key="9">
    <source>
        <dbReference type="EMBL" id="PZE20555.1"/>
    </source>
</evidence>
<dbReference type="Proteomes" id="UP000214746">
    <property type="component" value="Unassembled WGS sequence"/>
</dbReference>
<keyword evidence="2" id="KW-0813">Transport</keyword>
<dbReference type="AlphaFoldDB" id="A0A2W1NM70"/>
<gene>
    <name evidence="9" type="ORF">CBW46_012335</name>
</gene>
<dbReference type="Pfam" id="PF07690">
    <property type="entry name" value="MFS_1"/>
    <property type="match status" value="1"/>
</dbReference>
<feature type="transmembrane region" description="Helical" evidence="7">
    <location>
        <begin position="257"/>
        <end position="277"/>
    </location>
</feature>
<keyword evidence="3" id="KW-1003">Cell membrane</keyword>
<dbReference type="InterPro" id="IPR011701">
    <property type="entry name" value="MFS"/>
</dbReference>
<dbReference type="SUPFAM" id="SSF103473">
    <property type="entry name" value="MFS general substrate transporter"/>
    <property type="match status" value="1"/>
</dbReference>
<comment type="caution">
    <text evidence="9">The sequence shown here is derived from an EMBL/GenBank/DDBJ whole genome shotgun (WGS) entry which is preliminary data.</text>
</comment>